<evidence type="ECO:0000259" key="9">
    <source>
        <dbReference type="Pfam" id="PF23708"/>
    </source>
</evidence>
<feature type="domain" description="Cartilage intermediate layer protein 1/2 beta-sandwich" evidence="7">
    <location>
        <begin position="393"/>
        <end position="480"/>
    </location>
</feature>
<dbReference type="Pfam" id="PF23708">
    <property type="entry name" value="CILP_5th"/>
    <property type="match status" value="1"/>
</dbReference>
<name>A0A401PGU9_SCYTO</name>
<dbReference type="Proteomes" id="UP000288216">
    <property type="component" value="Unassembled WGS sequence"/>
</dbReference>
<dbReference type="EMBL" id="BFAA01000456">
    <property type="protein sequence ID" value="GCB72357.1"/>
    <property type="molecule type" value="Genomic_DNA"/>
</dbReference>
<sequence>MRQVTEWTSWFNIDHPGGNGDFERLEAIRFYYRERVCARPASIEARTTEWVKADETGEVVHYSPNKGFWCINKEQPEGRICSNYHIRFQCPIEANWTDWGRWSECSVTCGNGHILRRRSCIRTPERRTCVGRTVEVQKCGRAPCTVCQHVCAVGHVNEECNGCICDQHVLLGTVHSADGVPISRSRIATEDQPHMILTMSDESGAFKIPGVCANSNARVLIEGAKFVPSLFRAVQNGTESSVVKAVLERAGQYHNGTLLDAKNEETLLLKELKYWQGGEYQCKVTNGFGSIKSVPATLTVLAKGQSNCNSEPLNHLIKLPGNCFQKATNSFYYNVGKCPNSKCAGDLNFDLRCKDSTSYCCAVKQMKLAEIMCQGYTLPVKVVASCGCKKCLEPKVLIRGRAVAADNGEPLRFGKIFVGNERVGLTGYKGTFTIQVPHETERLVVQFIDRMNKFVDTVKVFPFDRKSGAMYFEVKLLRKSKPIEVDSTKGITIPLGEMEGEDTVGKLEIAPNSFHRSNGESYSGKVKASVTFLDPRNITLASTASSDLNFVDEEGDILPLRTYGMFSADFREELSNEILEASSVTIYLDTASVKMPEHVEKMRLWSLNPSTGFWEEESLFHVEKRKRNKREERTFLIGNMEIRERRLFNLDVPEARRCYVKVRAYMSEKFLPGEQLEGIVVTLINLEPLPGYTANPRAWGRFDSVITGPNGACLPAFCDAARPDAYTAYVTAALGPEELEAAASSPKMNPNIIGVSQPFLGKLDYRRTDHDDEQLKKTAFKINLAKPNANNIDETNGPIYAYQNVRDCEDAPVSANHFRFYKVEKDKYEYNVVPFEENDLTSWTGDYLSWWPNPQEFRACYIKVKVNGPLEVMVRSRNSGNTHPETMGQLYGIRDVRSVRDMINHNISAACLEFKCGGMLFDQSSVDRTLVMVVPQGNCRRTGINNLLQEYLLRHPPLAVNNDTAAFSMLAPVDPLGHNYGIYTVTDQNPRLAKEIAIGRCFDGTSDGFSREMKVDLGNALTFSCQEKHVTRQSLFQRIQNSPADALMEIGAEMRRQAQIRPAQSRIVAYPSGQRSRRARIVNRNIRRSGFPRQ</sequence>
<proteinExistence type="predicted"/>
<dbReference type="InterPro" id="IPR056257">
    <property type="entry name" value="CILP-1/2_8th"/>
</dbReference>
<dbReference type="InterPro" id="IPR056255">
    <property type="entry name" value="CILP-1/2_dom"/>
</dbReference>
<dbReference type="Pfam" id="PF23730">
    <property type="entry name" value="CILP_8th"/>
    <property type="match status" value="1"/>
</dbReference>
<dbReference type="AlphaFoldDB" id="A0A401PGU9"/>
<feature type="domain" description="WxxW" evidence="6">
    <location>
        <begin position="7"/>
        <end position="90"/>
    </location>
</feature>
<dbReference type="PANTHER" id="PTHR15031:SF0">
    <property type="entry name" value="CARTILAGE INTERMEDIATE LAYER PROTEIN 2"/>
    <property type="match status" value="1"/>
</dbReference>
<keyword evidence="12" id="KW-1185">Reference proteome</keyword>
<dbReference type="GO" id="GO:0005615">
    <property type="term" value="C:extracellular space"/>
    <property type="evidence" value="ECO:0007669"/>
    <property type="project" value="TreeGrafter"/>
</dbReference>
<dbReference type="Gene3D" id="2.60.40.10">
    <property type="entry name" value="Immunoglobulins"/>
    <property type="match status" value="1"/>
</dbReference>
<dbReference type="InterPro" id="IPR036383">
    <property type="entry name" value="TSP1_rpt_sf"/>
</dbReference>
<dbReference type="Pfam" id="PF23591">
    <property type="entry name" value="CILP"/>
    <property type="match status" value="1"/>
</dbReference>
<feature type="domain" description="Cartilage intermediate layer protein 1/2 C-terminal" evidence="8">
    <location>
        <begin position="827"/>
        <end position="1026"/>
    </location>
</feature>
<keyword evidence="4" id="KW-0732">Signal</keyword>
<dbReference type="InterPro" id="IPR025155">
    <property type="entry name" value="WxxW_domain"/>
</dbReference>
<keyword evidence="3" id="KW-0272">Extracellular matrix</keyword>
<comment type="caution">
    <text evidence="11">The sequence shown here is derived from an EMBL/GenBank/DDBJ whole genome shotgun (WGS) entry which is preliminary data.</text>
</comment>
<dbReference type="SMART" id="SM00209">
    <property type="entry name" value="TSP1"/>
    <property type="match status" value="1"/>
</dbReference>
<dbReference type="Pfam" id="PF13330">
    <property type="entry name" value="Mucin2_WxxW"/>
    <property type="match status" value="1"/>
</dbReference>
<keyword evidence="5" id="KW-0325">Glycoprotein</keyword>
<dbReference type="Pfam" id="PF00090">
    <property type="entry name" value="TSP_1"/>
    <property type="match status" value="1"/>
</dbReference>
<evidence type="ECO:0000256" key="1">
    <source>
        <dbReference type="ARBA" id="ARBA00004498"/>
    </source>
</evidence>
<evidence type="ECO:0000256" key="5">
    <source>
        <dbReference type="ARBA" id="ARBA00023180"/>
    </source>
</evidence>
<accession>A0A401PGU9</accession>
<dbReference type="InterPro" id="IPR013783">
    <property type="entry name" value="Ig-like_fold"/>
</dbReference>
<dbReference type="InterPro" id="IPR056258">
    <property type="entry name" value="CILP-1/2_C"/>
</dbReference>
<evidence type="ECO:0000259" key="10">
    <source>
        <dbReference type="Pfam" id="PF23730"/>
    </source>
</evidence>
<dbReference type="InterPro" id="IPR039675">
    <property type="entry name" value="CILP1/CILP2"/>
</dbReference>
<dbReference type="Pfam" id="PF23599">
    <property type="entry name" value="CILP_C"/>
    <property type="match status" value="1"/>
</dbReference>
<reference evidence="11 12" key="1">
    <citation type="journal article" date="2018" name="Nat. Ecol. Evol.">
        <title>Shark genomes provide insights into elasmobranch evolution and the origin of vertebrates.</title>
        <authorList>
            <person name="Hara Y"/>
            <person name="Yamaguchi K"/>
            <person name="Onimaru K"/>
            <person name="Kadota M"/>
            <person name="Koyanagi M"/>
            <person name="Keeley SD"/>
            <person name="Tatsumi K"/>
            <person name="Tanaka K"/>
            <person name="Motone F"/>
            <person name="Kageyama Y"/>
            <person name="Nozu R"/>
            <person name="Adachi N"/>
            <person name="Nishimura O"/>
            <person name="Nakagawa R"/>
            <person name="Tanegashima C"/>
            <person name="Kiyatake I"/>
            <person name="Matsumoto R"/>
            <person name="Murakumo K"/>
            <person name="Nishida K"/>
            <person name="Terakita A"/>
            <person name="Kuratani S"/>
            <person name="Sato K"/>
            <person name="Hyodo S Kuraku.S."/>
        </authorList>
    </citation>
    <scope>NUCLEOTIDE SEQUENCE [LARGE SCALE GENOMIC DNA]</scope>
</reference>
<keyword evidence="2" id="KW-0964">Secreted</keyword>
<dbReference type="OMA" id="PPVQSYW"/>
<organism evidence="11 12">
    <name type="scientific">Scyliorhinus torazame</name>
    <name type="common">Cloudy catshark</name>
    <name type="synonym">Catulus torazame</name>
    <dbReference type="NCBI Taxonomy" id="75743"/>
    <lineage>
        <taxon>Eukaryota</taxon>
        <taxon>Metazoa</taxon>
        <taxon>Chordata</taxon>
        <taxon>Craniata</taxon>
        <taxon>Vertebrata</taxon>
        <taxon>Chondrichthyes</taxon>
        <taxon>Elasmobranchii</taxon>
        <taxon>Galeomorphii</taxon>
        <taxon>Galeoidea</taxon>
        <taxon>Carcharhiniformes</taxon>
        <taxon>Scyliorhinidae</taxon>
        <taxon>Scyliorhinus</taxon>
    </lineage>
</organism>
<dbReference type="SUPFAM" id="SSF82895">
    <property type="entry name" value="TSP-1 type 1 repeat"/>
    <property type="match status" value="1"/>
</dbReference>
<evidence type="ECO:0000256" key="2">
    <source>
        <dbReference type="ARBA" id="ARBA00022525"/>
    </source>
</evidence>
<evidence type="ECO:0000256" key="4">
    <source>
        <dbReference type="ARBA" id="ARBA00022729"/>
    </source>
</evidence>
<protein>
    <submittedName>
        <fullName evidence="11">Uncharacterized protein</fullName>
    </submittedName>
</protein>
<dbReference type="PROSITE" id="PS50092">
    <property type="entry name" value="TSP1"/>
    <property type="match status" value="1"/>
</dbReference>
<dbReference type="InterPro" id="IPR000884">
    <property type="entry name" value="TSP1_rpt"/>
</dbReference>
<feature type="domain" description="Cartilage intermediate layer protein 1/2" evidence="9">
    <location>
        <begin position="307"/>
        <end position="378"/>
    </location>
</feature>
<dbReference type="PANTHER" id="PTHR15031">
    <property type="entry name" value="CARTILAGE INTERMEDIATE LAYER PROTEIN CLIP"/>
    <property type="match status" value="1"/>
</dbReference>
<feature type="domain" description="Cartilage intermediate layer protein 1/2 beta-sandwich" evidence="10">
    <location>
        <begin position="657"/>
        <end position="824"/>
    </location>
</feature>
<evidence type="ECO:0000259" key="8">
    <source>
        <dbReference type="Pfam" id="PF23599"/>
    </source>
</evidence>
<dbReference type="STRING" id="75743.A0A401PGU9"/>
<gene>
    <name evidence="11" type="ORF">scyTo_0001954</name>
</gene>
<dbReference type="InterPro" id="IPR056256">
    <property type="entry name" value="CILP-1/2_b-sand_dom2"/>
</dbReference>
<dbReference type="Gene3D" id="2.20.100.10">
    <property type="entry name" value="Thrombospondin type-1 (TSP1) repeat"/>
    <property type="match status" value="1"/>
</dbReference>
<evidence type="ECO:0000259" key="6">
    <source>
        <dbReference type="Pfam" id="PF13330"/>
    </source>
</evidence>
<evidence type="ECO:0000259" key="7">
    <source>
        <dbReference type="Pfam" id="PF23591"/>
    </source>
</evidence>
<evidence type="ECO:0000313" key="12">
    <source>
        <dbReference type="Proteomes" id="UP000288216"/>
    </source>
</evidence>
<evidence type="ECO:0000313" key="11">
    <source>
        <dbReference type="EMBL" id="GCB72357.1"/>
    </source>
</evidence>
<dbReference type="OrthoDB" id="9929167at2759"/>
<evidence type="ECO:0000256" key="3">
    <source>
        <dbReference type="ARBA" id="ARBA00022530"/>
    </source>
</evidence>
<comment type="subcellular location">
    <subcellularLocation>
        <location evidence="1">Secreted</location>
        <location evidence="1">Extracellular space</location>
        <location evidence="1">Extracellular matrix</location>
    </subcellularLocation>
</comment>